<organism evidence="2">
    <name type="scientific">Fonticula alba</name>
    <name type="common">Slime mold</name>
    <dbReference type="NCBI Taxonomy" id="691883"/>
    <lineage>
        <taxon>Eukaryota</taxon>
        <taxon>Rotosphaerida</taxon>
        <taxon>Fonticulaceae</taxon>
        <taxon>Fonticula</taxon>
    </lineage>
</organism>
<feature type="compositionally biased region" description="Polar residues" evidence="1">
    <location>
        <begin position="253"/>
        <end position="262"/>
    </location>
</feature>
<dbReference type="OrthoDB" id="277029at2759"/>
<sequence>MKYLEFDSLDRVNADFAGRLDLGGEARVTCKIEAYSCKAATQDKRLYRSLESRYNHEATAVAAAAAAAAAASATLPEGAEPIPIENISPLVGAAFIQSGSAAEGSPVLSFSEAPASGANPIEDGELSWEMRDRAAWAAATAALSTSTAFGPLSHPDGRKMLHRLILVLNAAYPDYDFSGVRPDQFTKLDDLERVLNSLQMAISPESSFSISSILPNLSPPASAAGQGTLSFGGSQGAAMSGNGLSSGPLVSPTGASTGSNGASDGGRSLASSIPIVTSTNNLTPFGGHSLLVVTPGTPPEIPLSDASPFTRLCLALDEAIGLSDSEIFLFTPDPDSDPLSDLQHVTTWSYHYFFYSKKKKRVVYLSAFSESLLVKSAPRDVDLGDSDLDVDFDMDEDDFPTYSSADHSSQGLPHHHHHHHHSDRDHGSGNGGSAPGGFRYAPNGRGSGSYGSGSGTGQAGVSAFGSYSGNASGAAATGGGHMHSFSFSSHSLPSDMPPLLPSMQPDRNGALWRGTEDAGMTGHHSSQQQQQQQHHHHRPRSGTVFGFSSTGPLVHNGGSGGDTRLCTGAPPSPPPVSLPPGGRKPRSSSFGRPTGRAAVGKSTARLNNGAPTAGFSAGAGRDRSSPAPCDDPMSAALVPSR</sequence>
<dbReference type="EMBL" id="KB932204">
    <property type="protein sequence ID" value="KCV70793.1"/>
    <property type="molecule type" value="Genomic_DNA"/>
</dbReference>
<evidence type="ECO:0000256" key="1">
    <source>
        <dbReference type="SAM" id="MobiDB-lite"/>
    </source>
</evidence>
<evidence type="ECO:0008006" key="4">
    <source>
        <dbReference type="Google" id="ProtNLM"/>
    </source>
</evidence>
<feature type="region of interest" description="Disordered" evidence="1">
    <location>
        <begin position="488"/>
        <end position="641"/>
    </location>
</feature>
<dbReference type="PANTHER" id="PTHR22504">
    <property type="entry name" value="REPRESSOR OF RNA POLYMERASE III TRANSCRIPTION MAF1"/>
    <property type="match status" value="1"/>
</dbReference>
<feature type="region of interest" description="Disordered" evidence="1">
    <location>
        <begin position="399"/>
        <end position="456"/>
    </location>
</feature>
<feature type="region of interest" description="Disordered" evidence="1">
    <location>
        <begin position="242"/>
        <end position="266"/>
    </location>
</feature>
<evidence type="ECO:0000313" key="2">
    <source>
        <dbReference type="EMBL" id="KCV70793.1"/>
    </source>
</evidence>
<gene>
    <name evidence="2" type="ORF">H696_03144</name>
</gene>
<dbReference type="GeneID" id="20527869"/>
<protein>
    <recommendedName>
        <fullName evidence="4">Repressor of RNA polymerase III transcription</fullName>
    </recommendedName>
</protein>
<dbReference type="PANTHER" id="PTHR22504:SF0">
    <property type="entry name" value="REPRESSOR OF RNA POLYMERASE III TRANSCRIPTION MAF1 HOMOLOG"/>
    <property type="match status" value="1"/>
</dbReference>
<dbReference type="GO" id="GO:0000994">
    <property type="term" value="F:RNA polymerase III core binding"/>
    <property type="evidence" value="ECO:0007669"/>
    <property type="project" value="TreeGrafter"/>
</dbReference>
<name>A0A058ZA31_FONAL</name>
<dbReference type="GO" id="GO:0005634">
    <property type="term" value="C:nucleus"/>
    <property type="evidence" value="ECO:0007669"/>
    <property type="project" value="TreeGrafter"/>
</dbReference>
<dbReference type="Gene3D" id="3.40.1000.50">
    <property type="entry name" value="Repressor of RNA polymerase III transcription Maf1"/>
    <property type="match status" value="1"/>
</dbReference>
<dbReference type="AlphaFoldDB" id="A0A058ZA31"/>
<reference evidence="2" key="1">
    <citation type="submission" date="2013-04" db="EMBL/GenBank/DDBJ databases">
        <title>The Genome Sequence of Fonticula alba ATCC 38817.</title>
        <authorList>
            <consortium name="The Broad Institute Genomics Platform"/>
            <person name="Russ C."/>
            <person name="Cuomo C."/>
            <person name="Burger G."/>
            <person name="Gray M.W."/>
            <person name="Holland P.W.H."/>
            <person name="King N."/>
            <person name="Lang F.B.F."/>
            <person name="Roger A.J."/>
            <person name="Ruiz-Trillo I."/>
            <person name="Brown M."/>
            <person name="Walker B."/>
            <person name="Young S."/>
            <person name="Zeng Q."/>
            <person name="Gargeya S."/>
            <person name="Fitzgerald M."/>
            <person name="Haas B."/>
            <person name="Abouelleil A."/>
            <person name="Allen A.W."/>
            <person name="Alvarado L."/>
            <person name="Arachchi H.M."/>
            <person name="Berlin A.M."/>
            <person name="Chapman S.B."/>
            <person name="Gainer-Dewar J."/>
            <person name="Goldberg J."/>
            <person name="Griggs A."/>
            <person name="Gujja S."/>
            <person name="Hansen M."/>
            <person name="Howarth C."/>
            <person name="Imamovic A."/>
            <person name="Ireland A."/>
            <person name="Larimer J."/>
            <person name="McCowan C."/>
            <person name="Murphy C."/>
            <person name="Pearson M."/>
            <person name="Poon T.W."/>
            <person name="Priest M."/>
            <person name="Roberts A."/>
            <person name="Saif S."/>
            <person name="Shea T."/>
            <person name="Sisk P."/>
            <person name="Sykes S."/>
            <person name="Wortman J."/>
            <person name="Nusbaum C."/>
            <person name="Birren B."/>
        </authorList>
    </citation>
    <scope>NUCLEOTIDE SEQUENCE [LARGE SCALE GENOMIC DNA]</scope>
    <source>
        <strain evidence="2">ATCC 38817</strain>
    </source>
</reference>
<dbReference type="Pfam" id="PF09174">
    <property type="entry name" value="Maf1"/>
    <property type="match status" value="1"/>
</dbReference>
<accession>A0A058ZA31</accession>
<dbReference type="GO" id="GO:0016480">
    <property type="term" value="P:negative regulation of transcription by RNA polymerase III"/>
    <property type="evidence" value="ECO:0007669"/>
    <property type="project" value="InterPro"/>
</dbReference>
<dbReference type="Proteomes" id="UP000030693">
    <property type="component" value="Unassembled WGS sequence"/>
</dbReference>
<proteinExistence type="predicted"/>
<dbReference type="STRING" id="691883.A0A058ZA31"/>
<keyword evidence="3" id="KW-1185">Reference proteome</keyword>
<dbReference type="InterPro" id="IPR038564">
    <property type="entry name" value="Maf1_sf"/>
</dbReference>
<evidence type="ECO:0000313" key="3">
    <source>
        <dbReference type="Proteomes" id="UP000030693"/>
    </source>
</evidence>
<feature type="compositionally biased region" description="Low complexity" evidence="1">
    <location>
        <begin position="523"/>
        <end position="532"/>
    </location>
</feature>
<dbReference type="InterPro" id="IPR015257">
    <property type="entry name" value="Maf1"/>
</dbReference>
<dbReference type="RefSeq" id="XP_009495309.1">
    <property type="nucleotide sequence ID" value="XM_009497034.1"/>
</dbReference>
<feature type="compositionally biased region" description="Gly residues" evidence="1">
    <location>
        <begin position="445"/>
        <end position="456"/>
    </location>
</feature>